<keyword evidence="5 7" id="KW-0472">Membrane</keyword>
<comment type="subcellular location">
    <subcellularLocation>
        <location evidence="1">Membrane</location>
        <topology evidence="1">Multi-pass membrane protein</topology>
    </subcellularLocation>
</comment>
<evidence type="ECO:0000256" key="3">
    <source>
        <dbReference type="ARBA" id="ARBA00022692"/>
    </source>
</evidence>
<accession>A0A251TI17</accession>
<sequence length="143" mass="16557">MGPNFEIPPTSLSVFRTISMLISLAIYDRLFVPFVRKYTKNPRGITMLQQMIVGLIIHIITMIVVCLAERYRLSVAKDHGIYKPGKIVPLRIYILLPQFVLMGVGDCFVEVAKFEFFYNQARKGMKSLKTAYIMTSFWHRIFS</sequence>
<evidence type="ECO:0000313" key="8">
    <source>
        <dbReference type="EMBL" id="KAF5784893.1"/>
    </source>
</evidence>
<dbReference type="InterPro" id="IPR000109">
    <property type="entry name" value="POT_fam"/>
</dbReference>
<comment type="similarity">
    <text evidence="2">Belongs to the major facilitator superfamily. Proton-dependent oligopeptide transporter (POT/PTR) (TC 2.A.17) family.</text>
</comment>
<dbReference type="Pfam" id="PF00854">
    <property type="entry name" value="PTR2"/>
    <property type="match status" value="1"/>
</dbReference>
<feature type="transmembrane region" description="Helical" evidence="7">
    <location>
        <begin position="12"/>
        <end position="31"/>
    </location>
</feature>
<feature type="transmembrane region" description="Helical" evidence="7">
    <location>
        <begin position="52"/>
        <end position="72"/>
    </location>
</feature>
<reference evidence="9" key="2">
    <citation type="submission" date="2017-02" db="EMBL/GenBank/DDBJ databases">
        <title>Sunflower complete genome.</title>
        <authorList>
            <person name="Langlade N."/>
            <person name="Munos S."/>
        </authorList>
    </citation>
    <scope>NUCLEOTIDE SEQUENCE [LARGE SCALE GENOMIC DNA]</scope>
    <source>
        <tissue evidence="9">Leaves</tissue>
    </source>
</reference>
<dbReference type="OMA" id="VFRTISM"/>
<evidence type="ECO:0000313" key="9">
    <source>
        <dbReference type="EMBL" id="OTG10419.1"/>
    </source>
</evidence>
<dbReference type="GO" id="GO:0022857">
    <property type="term" value="F:transmembrane transporter activity"/>
    <property type="evidence" value="ECO:0007669"/>
    <property type="project" value="InterPro"/>
</dbReference>
<protein>
    <submittedName>
        <fullName evidence="8 9">Proton-dependent oligopeptide transporter family</fullName>
    </submittedName>
</protein>
<evidence type="ECO:0000256" key="2">
    <source>
        <dbReference type="ARBA" id="ARBA00005982"/>
    </source>
</evidence>
<dbReference type="GO" id="GO:0016020">
    <property type="term" value="C:membrane"/>
    <property type="evidence" value="ECO:0007669"/>
    <property type="project" value="UniProtKB-SubCell"/>
</dbReference>
<evidence type="ECO:0000256" key="7">
    <source>
        <dbReference type="SAM" id="Phobius"/>
    </source>
</evidence>
<proteinExistence type="inferred from homology"/>
<gene>
    <name evidence="9" type="ORF">HannXRQ_Chr10g0287351</name>
    <name evidence="8" type="ORF">HanXRQr2_Chr10g0422201</name>
</gene>
<evidence type="ECO:0000256" key="1">
    <source>
        <dbReference type="ARBA" id="ARBA00004141"/>
    </source>
</evidence>
<dbReference type="Proteomes" id="UP000215914">
    <property type="component" value="Chromosome 10"/>
</dbReference>
<reference evidence="8" key="3">
    <citation type="submission" date="2020-06" db="EMBL/GenBank/DDBJ databases">
        <title>Helianthus annuus Genome sequencing and assembly Release 2.</title>
        <authorList>
            <person name="Gouzy J."/>
            <person name="Langlade N."/>
            <person name="Munos S."/>
        </authorList>
    </citation>
    <scope>NUCLEOTIDE SEQUENCE</scope>
    <source>
        <tissue evidence="8">Leaves</tissue>
    </source>
</reference>
<evidence type="ECO:0000256" key="6">
    <source>
        <dbReference type="ARBA" id="ARBA00044504"/>
    </source>
</evidence>
<evidence type="ECO:0000256" key="5">
    <source>
        <dbReference type="ARBA" id="ARBA00023136"/>
    </source>
</evidence>
<comment type="similarity">
    <text evidence="6">Belongs to the major facilitator superfamily. Phosphate:H(+) symporter (TC 2.A.1.9) family.</text>
</comment>
<keyword evidence="4 7" id="KW-1133">Transmembrane helix</keyword>
<dbReference type="AlphaFoldDB" id="A0A251TI17"/>
<dbReference type="PANTHER" id="PTHR11654">
    <property type="entry name" value="OLIGOPEPTIDE TRANSPORTER-RELATED"/>
    <property type="match status" value="1"/>
</dbReference>
<evidence type="ECO:0000313" key="10">
    <source>
        <dbReference type="Proteomes" id="UP000215914"/>
    </source>
</evidence>
<name>A0A251TI17_HELAN</name>
<dbReference type="EMBL" id="CM007899">
    <property type="protein sequence ID" value="OTG10419.1"/>
    <property type="molecule type" value="Genomic_DNA"/>
</dbReference>
<reference evidence="8 10" key="1">
    <citation type="journal article" date="2017" name="Nature">
        <title>The sunflower genome provides insights into oil metabolism, flowering and Asterid evolution.</title>
        <authorList>
            <person name="Badouin H."/>
            <person name="Gouzy J."/>
            <person name="Grassa C.J."/>
            <person name="Murat F."/>
            <person name="Staton S.E."/>
            <person name="Cottret L."/>
            <person name="Lelandais-Briere C."/>
            <person name="Owens G.L."/>
            <person name="Carrere S."/>
            <person name="Mayjonade B."/>
            <person name="Legrand L."/>
            <person name="Gill N."/>
            <person name="Kane N.C."/>
            <person name="Bowers J.E."/>
            <person name="Hubner S."/>
            <person name="Bellec A."/>
            <person name="Berard A."/>
            <person name="Berges H."/>
            <person name="Blanchet N."/>
            <person name="Boniface M.C."/>
            <person name="Brunel D."/>
            <person name="Catrice O."/>
            <person name="Chaidir N."/>
            <person name="Claudel C."/>
            <person name="Donnadieu C."/>
            <person name="Faraut T."/>
            <person name="Fievet G."/>
            <person name="Helmstetter N."/>
            <person name="King M."/>
            <person name="Knapp S.J."/>
            <person name="Lai Z."/>
            <person name="Le Paslier M.C."/>
            <person name="Lippi Y."/>
            <person name="Lorenzon L."/>
            <person name="Mandel J.R."/>
            <person name="Marage G."/>
            <person name="Marchand G."/>
            <person name="Marquand E."/>
            <person name="Bret-Mestries E."/>
            <person name="Morien E."/>
            <person name="Nambeesan S."/>
            <person name="Nguyen T."/>
            <person name="Pegot-Espagnet P."/>
            <person name="Pouilly N."/>
            <person name="Raftis F."/>
            <person name="Sallet E."/>
            <person name="Schiex T."/>
            <person name="Thomas J."/>
            <person name="Vandecasteele C."/>
            <person name="Vares D."/>
            <person name="Vear F."/>
            <person name="Vautrin S."/>
            <person name="Crespi M."/>
            <person name="Mangin B."/>
            <person name="Burke J.M."/>
            <person name="Salse J."/>
            <person name="Munos S."/>
            <person name="Vincourt P."/>
            <person name="Rieseberg L.H."/>
            <person name="Langlade N.B."/>
        </authorList>
    </citation>
    <scope>NUCLEOTIDE SEQUENCE [LARGE SCALE GENOMIC DNA]</scope>
    <source>
        <strain evidence="10">cv. SF193</strain>
        <tissue evidence="8">Leaves</tissue>
    </source>
</reference>
<dbReference type="Gene3D" id="1.20.1250.20">
    <property type="entry name" value="MFS general substrate transporter like domains"/>
    <property type="match status" value="1"/>
</dbReference>
<organism evidence="9 10">
    <name type="scientific">Helianthus annuus</name>
    <name type="common">Common sunflower</name>
    <dbReference type="NCBI Taxonomy" id="4232"/>
    <lineage>
        <taxon>Eukaryota</taxon>
        <taxon>Viridiplantae</taxon>
        <taxon>Streptophyta</taxon>
        <taxon>Embryophyta</taxon>
        <taxon>Tracheophyta</taxon>
        <taxon>Spermatophyta</taxon>
        <taxon>Magnoliopsida</taxon>
        <taxon>eudicotyledons</taxon>
        <taxon>Gunneridae</taxon>
        <taxon>Pentapetalae</taxon>
        <taxon>asterids</taxon>
        <taxon>campanulids</taxon>
        <taxon>Asterales</taxon>
        <taxon>Asteraceae</taxon>
        <taxon>Asteroideae</taxon>
        <taxon>Heliantheae alliance</taxon>
        <taxon>Heliantheae</taxon>
        <taxon>Helianthus</taxon>
    </lineage>
</organism>
<dbReference type="EMBL" id="MNCJ02000325">
    <property type="protein sequence ID" value="KAF5784893.1"/>
    <property type="molecule type" value="Genomic_DNA"/>
</dbReference>
<dbReference type="Gramene" id="mRNA:HanXRQr2_Chr10g0422201">
    <property type="protein sequence ID" value="CDS:HanXRQr2_Chr10g0422201.1"/>
    <property type="gene ID" value="HanXRQr2_Chr10g0422201"/>
</dbReference>
<dbReference type="InterPro" id="IPR036259">
    <property type="entry name" value="MFS_trans_sf"/>
</dbReference>
<keyword evidence="10" id="KW-1185">Reference proteome</keyword>
<dbReference type="InParanoid" id="A0A251TI17"/>
<evidence type="ECO:0000256" key="4">
    <source>
        <dbReference type="ARBA" id="ARBA00022989"/>
    </source>
</evidence>
<keyword evidence="3 7" id="KW-0812">Transmembrane</keyword>